<dbReference type="RefSeq" id="WP_057976016.1">
    <property type="nucleotide sequence ID" value="NZ_LKHP01000001.1"/>
</dbReference>
<dbReference type="InterPro" id="IPR012347">
    <property type="entry name" value="Ferritin-like"/>
</dbReference>
<protein>
    <submittedName>
        <fullName evidence="2">Manganese containing catalase</fullName>
    </submittedName>
</protein>
<dbReference type="GO" id="GO:0016491">
    <property type="term" value="F:oxidoreductase activity"/>
    <property type="evidence" value="ECO:0007669"/>
    <property type="project" value="InterPro"/>
</dbReference>
<dbReference type="PATRIC" id="fig|908809.3.peg.113"/>
<sequence length="175" mass="20219">MPGDIKKAVKFSVNVNYPEPKIEDKNIFYANLLLEDYSGAVSELTASLLYVYQHFVSDGNYDEYAETVGGIAIIEMKHLELLGETIKLLGLKPAYAVPAGGLYYPWNTTFIDYSTNIDRMLKIDIESEIKAIEQYEEHKTIIKDRYIVELLNRIIEDEKLHLKIFKDLKLNHEKK</sequence>
<dbReference type="EMBL" id="LKHP01000001">
    <property type="protein sequence ID" value="KRQ87947.1"/>
    <property type="molecule type" value="Genomic_DNA"/>
</dbReference>
<keyword evidence="3" id="KW-1185">Reference proteome</keyword>
<evidence type="ECO:0000259" key="1">
    <source>
        <dbReference type="Pfam" id="PF02915"/>
    </source>
</evidence>
<dbReference type="GO" id="GO:0046872">
    <property type="term" value="F:metal ion binding"/>
    <property type="evidence" value="ECO:0007669"/>
    <property type="project" value="InterPro"/>
</dbReference>
<dbReference type="OrthoDB" id="9791649at2"/>
<dbReference type="InterPro" id="IPR003251">
    <property type="entry name" value="Rr_diiron-bd_dom"/>
</dbReference>
<dbReference type="Gene3D" id="1.20.1260.10">
    <property type="match status" value="2"/>
</dbReference>
<dbReference type="Proteomes" id="UP000052015">
    <property type="component" value="Unassembled WGS sequence"/>
</dbReference>
<evidence type="ECO:0000313" key="3">
    <source>
        <dbReference type="Proteomes" id="UP000052015"/>
    </source>
</evidence>
<dbReference type="STRING" id="908809.ABG79_00112"/>
<organism evidence="2 3">
    <name type="scientific">Caloramator mitchellensis</name>
    <dbReference type="NCBI Taxonomy" id="908809"/>
    <lineage>
        <taxon>Bacteria</taxon>
        <taxon>Bacillati</taxon>
        <taxon>Bacillota</taxon>
        <taxon>Clostridia</taxon>
        <taxon>Eubacteriales</taxon>
        <taxon>Clostridiaceae</taxon>
        <taxon>Caloramator</taxon>
    </lineage>
</organism>
<gene>
    <name evidence="2" type="ORF">ABG79_00112</name>
</gene>
<reference evidence="2 3" key="1">
    <citation type="submission" date="2015-09" db="EMBL/GenBank/DDBJ databases">
        <title>Draft genome sequence of a Caloramator mitchellensis, a moderate thermophile from the Great Artesian Basin of Australia.</title>
        <authorList>
            <person name="Patel B.K."/>
        </authorList>
    </citation>
    <scope>NUCLEOTIDE SEQUENCE [LARGE SCALE GENOMIC DNA]</scope>
    <source>
        <strain evidence="2 3">VF08</strain>
    </source>
</reference>
<proteinExistence type="predicted"/>
<accession>A0A0R3JWL9</accession>
<name>A0A0R3JWL9_CALMK</name>
<dbReference type="AlphaFoldDB" id="A0A0R3JWL9"/>
<dbReference type="InterPro" id="IPR009078">
    <property type="entry name" value="Ferritin-like_SF"/>
</dbReference>
<dbReference type="CDD" id="cd07908">
    <property type="entry name" value="Mn_catalase_like"/>
    <property type="match status" value="1"/>
</dbReference>
<comment type="caution">
    <text evidence="2">The sequence shown here is derived from an EMBL/GenBank/DDBJ whole genome shotgun (WGS) entry which is preliminary data.</text>
</comment>
<feature type="domain" description="Rubrerythrin diiron-binding" evidence="1">
    <location>
        <begin position="42"/>
        <end position="168"/>
    </location>
</feature>
<dbReference type="Pfam" id="PF02915">
    <property type="entry name" value="Rubrerythrin"/>
    <property type="match status" value="1"/>
</dbReference>
<evidence type="ECO:0000313" key="2">
    <source>
        <dbReference type="EMBL" id="KRQ87947.1"/>
    </source>
</evidence>
<dbReference type="SUPFAM" id="SSF47240">
    <property type="entry name" value="Ferritin-like"/>
    <property type="match status" value="1"/>
</dbReference>